<evidence type="ECO:0000313" key="1">
    <source>
        <dbReference type="EMBL" id="ORL46277.1"/>
    </source>
</evidence>
<dbReference type="AlphaFoldDB" id="A0A1Y1T5G1"/>
<evidence type="ECO:0000313" key="2">
    <source>
        <dbReference type="Proteomes" id="UP000192746"/>
    </source>
</evidence>
<organism evidence="1 2">
    <name type="scientific">Zunongwangia atlantica 22II14-10F7</name>
    <dbReference type="NCBI Taxonomy" id="1185767"/>
    <lineage>
        <taxon>Bacteria</taxon>
        <taxon>Pseudomonadati</taxon>
        <taxon>Bacteroidota</taxon>
        <taxon>Flavobacteriia</taxon>
        <taxon>Flavobacteriales</taxon>
        <taxon>Flavobacteriaceae</taxon>
        <taxon>Zunongwangia</taxon>
    </lineage>
</organism>
<proteinExistence type="predicted"/>
<name>A0A1Y1T5G1_9FLAO</name>
<dbReference type="InterPro" id="IPR011042">
    <property type="entry name" value="6-blade_b-propeller_TolB-like"/>
</dbReference>
<dbReference type="Gene3D" id="2.120.10.30">
    <property type="entry name" value="TolB, C-terminal domain"/>
    <property type="match status" value="1"/>
</dbReference>
<keyword evidence="2" id="KW-1185">Reference proteome</keyword>
<dbReference type="SUPFAM" id="SSF63825">
    <property type="entry name" value="YWTD domain"/>
    <property type="match status" value="1"/>
</dbReference>
<protein>
    <submittedName>
        <fullName evidence="1">Uncharacterized protein</fullName>
    </submittedName>
</protein>
<dbReference type="EMBL" id="ARYN01000005">
    <property type="protein sequence ID" value="ORL46277.1"/>
    <property type="molecule type" value="Genomic_DNA"/>
</dbReference>
<dbReference type="Proteomes" id="UP000192746">
    <property type="component" value="Unassembled WGS sequence"/>
</dbReference>
<reference evidence="1 2" key="1">
    <citation type="submission" date="2013-04" db="EMBL/GenBank/DDBJ databases">
        <title>Zunongwangia sp. 22II14-10F7 Genome Sequencing.</title>
        <authorList>
            <person name="Lai Q."/>
            <person name="Shao Z."/>
        </authorList>
    </citation>
    <scope>NUCLEOTIDE SEQUENCE [LARGE SCALE GENOMIC DNA]</scope>
    <source>
        <strain evidence="1 2">22II14-10F7</strain>
    </source>
</reference>
<dbReference type="STRING" id="1185767.IIF7_06896"/>
<sequence>MEKMKKKSMILSGMISVLVTILILSFRTKNPEYDIFKYQIIDTWNLPPQLKNTTGISKIDKERIACITKNEGSLFIYNIKTKSIENKIEFGHSTNYTDLEIIENTAYILKKEGILIRLKNYKNKPEINEYQLFNDSIRNATGLTYDAKTNRLIIAVKNDKFQHKGRKGVYAFSMTTKQIDFNAEYEIELKSELFSERKNEESAYRFLPNAISKDADGNLHILDTKHHEVLKVSANNKKPTLYKMSRHDFPHPETISSLENGNFLILDTAEKPKIIELKLK</sequence>
<accession>A0A1Y1T5G1</accession>
<gene>
    <name evidence="1" type="ORF">IIF7_06896</name>
</gene>
<comment type="caution">
    <text evidence="1">The sequence shown here is derived from an EMBL/GenBank/DDBJ whole genome shotgun (WGS) entry which is preliminary data.</text>
</comment>